<keyword evidence="3" id="KW-1185">Reference proteome</keyword>
<reference evidence="3" key="1">
    <citation type="journal article" date="2019" name="Int. J. Syst. Evol. Microbiol.">
        <title>The Global Catalogue of Microorganisms (GCM) 10K type strain sequencing project: providing services to taxonomists for standard genome sequencing and annotation.</title>
        <authorList>
            <consortium name="The Broad Institute Genomics Platform"/>
            <consortium name="The Broad Institute Genome Sequencing Center for Infectious Disease"/>
            <person name="Wu L."/>
            <person name="Ma J."/>
        </authorList>
    </citation>
    <scope>NUCLEOTIDE SEQUENCE [LARGE SCALE GENOMIC DNA]</scope>
    <source>
        <strain evidence="3">JCM 18324</strain>
    </source>
</reference>
<proteinExistence type="predicted"/>
<sequence>MPGGGLEQAGGDLLPVPEEAEGVAERLCAAGAEGGHGGHLVTGLTGSESYETPCQQARQSLPRDLLTDRLPPCDAAHR</sequence>
<comment type="caution">
    <text evidence="2">The sequence shown here is derived from an EMBL/GenBank/DDBJ whole genome shotgun (WGS) entry which is preliminary data.</text>
</comment>
<name>A0ABP9A6X9_9ACTN</name>
<feature type="compositionally biased region" description="Polar residues" evidence="1">
    <location>
        <begin position="47"/>
        <end position="59"/>
    </location>
</feature>
<dbReference type="EMBL" id="BAABJV010000004">
    <property type="protein sequence ID" value="GAA4774984.1"/>
    <property type="molecule type" value="Genomic_DNA"/>
</dbReference>
<evidence type="ECO:0000313" key="2">
    <source>
        <dbReference type="EMBL" id="GAA4774984.1"/>
    </source>
</evidence>
<organism evidence="2 3">
    <name type="scientific">Streptomyces sanyensis</name>
    <dbReference type="NCBI Taxonomy" id="568869"/>
    <lineage>
        <taxon>Bacteria</taxon>
        <taxon>Bacillati</taxon>
        <taxon>Actinomycetota</taxon>
        <taxon>Actinomycetes</taxon>
        <taxon>Kitasatosporales</taxon>
        <taxon>Streptomycetaceae</taxon>
        <taxon>Streptomyces</taxon>
    </lineage>
</organism>
<protein>
    <submittedName>
        <fullName evidence="2">Uncharacterized protein</fullName>
    </submittedName>
</protein>
<feature type="region of interest" description="Disordered" evidence="1">
    <location>
        <begin position="39"/>
        <end position="78"/>
    </location>
</feature>
<evidence type="ECO:0000256" key="1">
    <source>
        <dbReference type="SAM" id="MobiDB-lite"/>
    </source>
</evidence>
<accession>A0ABP9A6X9</accession>
<feature type="compositionally biased region" description="Low complexity" evidence="1">
    <location>
        <begin position="62"/>
        <end position="72"/>
    </location>
</feature>
<evidence type="ECO:0000313" key="3">
    <source>
        <dbReference type="Proteomes" id="UP001501147"/>
    </source>
</evidence>
<gene>
    <name evidence="2" type="ORF">GCM10023329_24360</name>
</gene>
<dbReference type="Proteomes" id="UP001501147">
    <property type="component" value="Unassembled WGS sequence"/>
</dbReference>